<reference evidence="2 3" key="1">
    <citation type="submission" date="2019-03" db="EMBL/GenBank/DDBJ databases">
        <title>Genomic Encyclopedia of Archaeal and Bacterial Type Strains, Phase II (KMG-II): from individual species to whole genera.</title>
        <authorList>
            <person name="Goeker M."/>
        </authorList>
    </citation>
    <scope>NUCLEOTIDE SEQUENCE [LARGE SCALE GENOMIC DNA]</scope>
    <source>
        <strain evidence="2 3">DSM 24323</strain>
    </source>
</reference>
<evidence type="ECO:0000313" key="3">
    <source>
        <dbReference type="Proteomes" id="UP000295371"/>
    </source>
</evidence>
<dbReference type="SUPFAM" id="SSF51556">
    <property type="entry name" value="Metallo-dependent hydrolases"/>
    <property type="match status" value="1"/>
</dbReference>
<dbReference type="Pfam" id="PF07969">
    <property type="entry name" value="Amidohydro_3"/>
    <property type="match status" value="1"/>
</dbReference>
<dbReference type="SUPFAM" id="SSF51338">
    <property type="entry name" value="Composite domain of metallo-dependent hydrolases"/>
    <property type="match status" value="1"/>
</dbReference>
<dbReference type="EMBL" id="SOAW01000001">
    <property type="protein sequence ID" value="TDT33683.1"/>
    <property type="molecule type" value="Genomic_DNA"/>
</dbReference>
<dbReference type="Gene3D" id="3.10.310.70">
    <property type="match status" value="1"/>
</dbReference>
<dbReference type="Gene3D" id="3.20.20.140">
    <property type="entry name" value="Metal-dependent hydrolases"/>
    <property type="match status" value="1"/>
</dbReference>
<proteinExistence type="predicted"/>
<feature type="domain" description="Amidohydrolase 3" evidence="1">
    <location>
        <begin position="53"/>
        <end position="501"/>
    </location>
</feature>
<dbReference type="GO" id="GO:0016810">
    <property type="term" value="F:hydrolase activity, acting on carbon-nitrogen (but not peptide) bonds"/>
    <property type="evidence" value="ECO:0007669"/>
    <property type="project" value="InterPro"/>
</dbReference>
<keyword evidence="3" id="KW-1185">Reference proteome</keyword>
<dbReference type="RefSeq" id="WP_208292787.1">
    <property type="nucleotide sequence ID" value="NZ_SOAW01000001.1"/>
</dbReference>
<comment type="caution">
    <text evidence="2">The sequence shown here is derived from an EMBL/GenBank/DDBJ whole genome shotgun (WGS) entry which is preliminary data.</text>
</comment>
<dbReference type="PANTHER" id="PTHR22642">
    <property type="entry name" value="IMIDAZOLONEPROPIONASE"/>
    <property type="match status" value="1"/>
</dbReference>
<name>A0A4R7JAT6_9ACTN</name>
<dbReference type="InterPro" id="IPR011059">
    <property type="entry name" value="Metal-dep_hydrolase_composite"/>
</dbReference>
<dbReference type="PANTHER" id="PTHR22642:SF2">
    <property type="entry name" value="PROTEIN LONG AFTER FAR-RED 3"/>
    <property type="match status" value="1"/>
</dbReference>
<protein>
    <recommendedName>
        <fullName evidence="1">Amidohydrolase 3 domain-containing protein</fullName>
    </recommendedName>
</protein>
<accession>A0A4R7JAT6</accession>
<evidence type="ECO:0000259" key="1">
    <source>
        <dbReference type="Pfam" id="PF07969"/>
    </source>
</evidence>
<dbReference type="InterPro" id="IPR013108">
    <property type="entry name" value="Amidohydro_3"/>
</dbReference>
<sequence>MAGSLIIRRARPVPLTADPVAQVVDVLIRNGRIAAVAESGTAAAGFEDTGVPEINADGRWLLPGLWDGHVHLLQWARLRSKLDLSAAESAADLCARLAVIAAADEGDQPLVGFGHRSAVWPDLPLVADLDAVTGDRPTALISGDSHQCWFNSAALRMLGLPPVSGALSEDDWFAIAPQVERLSARESEHDACARALQDAADRGVVGLVDFEFGDGWRRWPHRFAAGLDRLRIQVSCYADELPQVLAAGLQTGDPLDRSGRLTMGPFKIISDGSLNTRTAWCCQPYADHGDHPGGDHGQSNQTPEELLELLQRSRIGGLQVAVHAIGDRAVSAALSAIEASGARGSIEHAQLLQRSDLQRMARASVVASVQPAHLLDDRDVAEQVWPDRTDRCFMFASMLQAGVTLRLGSDAPVAPLDPWLAMAAAVHRSADDRPAWYADEALTAQQALAASTGGVAAVQAGGRGDLVLVDRDPLAGTGSADAARVLRQLSVGLTVVGGHLVGGPLSR</sequence>
<dbReference type="Gene3D" id="2.30.40.10">
    <property type="entry name" value="Urease, subunit C, domain 1"/>
    <property type="match status" value="1"/>
</dbReference>
<organism evidence="2 3">
    <name type="scientific">Naumannella halotolerans</name>
    <dbReference type="NCBI Taxonomy" id="993414"/>
    <lineage>
        <taxon>Bacteria</taxon>
        <taxon>Bacillati</taxon>
        <taxon>Actinomycetota</taxon>
        <taxon>Actinomycetes</taxon>
        <taxon>Propionibacteriales</taxon>
        <taxon>Propionibacteriaceae</taxon>
        <taxon>Naumannella</taxon>
    </lineage>
</organism>
<dbReference type="InterPro" id="IPR032466">
    <property type="entry name" value="Metal_Hydrolase"/>
</dbReference>
<evidence type="ECO:0000313" key="2">
    <source>
        <dbReference type="EMBL" id="TDT33683.1"/>
    </source>
</evidence>
<dbReference type="Proteomes" id="UP000295371">
    <property type="component" value="Unassembled WGS sequence"/>
</dbReference>
<dbReference type="AlphaFoldDB" id="A0A4R7JAT6"/>
<gene>
    <name evidence="2" type="ORF">CLV29_1310</name>
</gene>